<dbReference type="Proteomes" id="UP000195402">
    <property type="component" value="Unassembled WGS sequence"/>
</dbReference>
<gene>
    <name evidence="1" type="ORF">BVC80_8887g24</name>
</gene>
<dbReference type="GO" id="GO:0010100">
    <property type="term" value="P:negative regulation of photomorphogenesis"/>
    <property type="evidence" value="ECO:0007669"/>
    <property type="project" value="InterPro"/>
</dbReference>
<dbReference type="OrthoDB" id="1931195at2759"/>
<dbReference type="EMBL" id="MVGT01004167">
    <property type="protein sequence ID" value="OVA01186.1"/>
    <property type="molecule type" value="Genomic_DNA"/>
</dbReference>
<sequence length="189" mass="21655">MASSSFGTLSHPTFLHCSYATKLHSKGHHQHLVVRFQIPRRLRYRLLASRRISNYSISQDGGSTIAGPRNWSGATIGDYDYDDDNDDDETGDDEDRSLDLLVRFFQNMFRKISKRARKAVRSVLPISISTKLGWKRLLRFFSRLSLLTSCYNPTLGNMGLVSWTPFRLEAGLQTQVLPKNSYHFLNCHV</sequence>
<dbReference type="InParanoid" id="A0A200PSL8"/>
<accession>A0A200PSL8</accession>
<proteinExistence type="predicted"/>
<evidence type="ECO:0000313" key="1">
    <source>
        <dbReference type="EMBL" id="OVA01186.1"/>
    </source>
</evidence>
<dbReference type="PANTHER" id="PTHR35474:SF1">
    <property type="entry name" value="ATP PHOSPHORIBOSYLTRANSFERASE REGULATORY SUBUNIT"/>
    <property type="match status" value="1"/>
</dbReference>
<keyword evidence="2" id="KW-1185">Reference proteome</keyword>
<dbReference type="AlphaFoldDB" id="A0A200PSL8"/>
<dbReference type="GO" id="GO:0009787">
    <property type="term" value="P:regulation of abscisic acid-activated signaling pathway"/>
    <property type="evidence" value="ECO:0007669"/>
    <property type="project" value="InterPro"/>
</dbReference>
<comment type="caution">
    <text evidence="1">The sequence shown here is derived from an EMBL/GenBank/DDBJ whole genome shotgun (WGS) entry which is preliminary data.</text>
</comment>
<dbReference type="InterPro" id="IPR039324">
    <property type="entry name" value="SHW1"/>
</dbReference>
<organism evidence="1 2">
    <name type="scientific">Macleaya cordata</name>
    <name type="common">Five-seeded plume-poppy</name>
    <name type="synonym">Bocconia cordata</name>
    <dbReference type="NCBI Taxonomy" id="56857"/>
    <lineage>
        <taxon>Eukaryota</taxon>
        <taxon>Viridiplantae</taxon>
        <taxon>Streptophyta</taxon>
        <taxon>Embryophyta</taxon>
        <taxon>Tracheophyta</taxon>
        <taxon>Spermatophyta</taxon>
        <taxon>Magnoliopsida</taxon>
        <taxon>Ranunculales</taxon>
        <taxon>Papaveraceae</taxon>
        <taxon>Papaveroideae</taxon>
        <taxon>Macleaya</taxon>
    </lineage>
</organism>
<name>A0A200PSL8_MACCD</name>
<reference evidence="1 2" key="1">
    <citation type="journal article" date="2017" name="Mol. Plant">
        <title>The Genome of Medicinal Plant Macleaya cordata Provides New Insights into Benzylisoquinoline Alkaloids Metabolism.</title>
        <authorList>
            <person name="Liu X."/>
            <person name="Liu Y."/>
            <person name="Huang P."/>
            <person name="Ma Y."/>
            <person name="Qing Z."/>
            <person name="Tang Q."/>
            <person name="Cao H."/>
            <person name="Cheng P."/>
            <person name="Zheng Y."/>
            <person name="Yuan Z."/>
            <person name="Zhou Y."/>
            <person name="Liu J."/>
            <person name="Tang Z."/>
            <person name="Zhuo Y."/>
            <person name="Zhang Y."/>
            <person name="Yu L."/>
            <person name="Huang J."/>
            <person name="Yang P."/>
            <person name="Peng Q."/>
            <person name="Zhang J."/>
            <person name="Jiang W."/>
            <person name="Zhang Z."/>
            <person name="Lin K."/>
            <person name="Ro D.K."/>
            <person name="Chen X."/>
            <person name="Xiong X."/>
            <person name="Shang Y."/>
            <person name="Huang S."/>
            <person name="Zeng J."/>
        </authorList>
    </citation>
    <scope>NUCLEOTIDE SEQUENCE [LARGE SCALE GENOMIC DNA]</scope>
    <source>
        <strain evidence="2">cv. BLH2017</strain>
        <tissue evidence="1">Root</tissue>
    </source>
</reference>
<dbReference type="PANTHER" id="PTHR35474">
    <property type="entry name" value="ATP PHOSPHORIBOSYLTRANSFERASE REGULATORY SUBUNIT"/>
    <property type="match status" value="1"/>
</dbReference>
<evidence type="ECO:0000313" key="2">
    <source>
        <dbReference type="Proteomes" id="UP000195402"/>
    </source>
</evidence>
<dbReference type="STRING" id="56857.A0A200PSL8"/>
<protein>
    <submittedName>
        <fullName evidence="1">Uncharacterized protein</fullName>
    </submittedName>
</protein>